<feature type="domain" description="DUF3752" evidence="2">
    <location>
        <begin position="213"/>
        <end position="342"/>
    </location>
</feature>
<feature type="compositionally biased region" description="Polar residues" evidence="1">
    <location>
        <begin position="109"/>
        <end position="118"/>
    </location>
</feature>
<dbReference type="PANTHER" id="PTHR46370">
    <property type="entry name" value="GPALPP MOTIFS-CONTAINING PROTEIN 1"/>
    <property type="match status" value="1"/>
</dbReference>
<evidence type="ECO:0000313" key="3">
    <source>
        <dbReference type="EMBL" id="KAF2076446.1"/>
    </source>
</evidence>
<feature type="region of interest" description="Disordered" evidence="1">
    <location>
        <begin position="1"/>
        <end position="317"/>
    </location>
</feature>
<evidence type="ECO:0000259" key="2">
    <source>
        <dbReference type="Pfam" id="PF12572"/>
    </source>
</evidence>
<comment type="caution">
    <text evidence="3">The sequence shown here is derived from an EMBL/GenBank/DDBJ whole genome shotgun (WGS) entry which is preliminary data.</text>
</comment>
<feature type="compositionally biased region" description="Basic and acidic residues" evidence="1">
    <location>
        <begin position="307"/>
        <end position="317"/>
    </location>
</feature>
<dbReference type="InterPro" id="IPR022226">
    <property type="entry name" value="DUF3752"/>
</dbReference>
<feature type="compositionally biased region" description="Polar residues" evidence="1">
    <location>
        <begin position="85"/>
        <end position="94"/>
    </location>
</feature>
<reference evidence="3" key="1">
    <citation type="submission" date="2020-01" db="EMBL/GenBank/DDBJ databases">
        <title>Development of genomics and gene disruption for Polysphondylium violaceum indicates a role for the polyketide synthase stlB in stalk morphogenesis.</title>
        <authorList>
            <person name="Narita B."/>
            <person name="Kawabe Y."/>
            <person name="Kin K."/>
            <person name="Saito T."/>
            <person name="Gibbs R."/>
            <person name="Kuspa A."/>
            <person name="Muzny D."/>
            <person name="Queller D."/>
            <person name="Richards S."/>
            <person name="Strassman J."/>
            <person name="Sucgang R."/>
            <person name="Worley K."/>
            <person name="Schaap P."/>
        </authorList>
    </citation>
    <scope>NUCLEOTIDE SEQUENCE</scope>
    <source>
        <strain evidence="3">QSvi11</strain>
    </source>
</reference>
<accession>A0A8J4PYR3</accession>
<feature type="compositionally biased region" description="Basic and acidic residues" evidence="1">
    <location>
        <begin position="261"/>
        <end position="271"/>
    </location>
</feature>
<evidence type="ECO:0000256" key="1">
    <source>
        <dbReference type="SAM" id="MobiDB-lite"/>
    </source>
</evidence>
<name>A0A8J4PYR3_9MYCE</name>
<dbReference type="EMBL" id="AJWJ01000060">
    <property type="protein sequence ID" value="KAF2076446.1"/>
    <property type="molecule type" value="Genomic_DNA"/>
</dbReference>
<feature type="compositionally biased region" description="Polar residues" evidence="1">
    <location>
        <begin position="205"/>
        <end position="242"/>
    </location>
</feature>
<protein>
    <recommendedName>
        <fullName evidence="2">DUF3752 domain-containing protein</fullName>
    </recommendedName>
</protein>
<feature type="compositionally biased region" description="Basic and acidic residues" evidence="1">
    <location>
        <begin position="171"/>
        <end position="185"/>
    </location>
</feature>
<dbReference type="Proteomes" id="UP000695562">
    <property type="component" value="Unassembled WGS sequence"/>
</dbReference>
<keyword evidence="4" id="KW-1185">Reference proteome</keyword>
<dbReference type="InterPro" id="IPR046331">
    <property type="entry name" value="GPAM1-like"/>
</dbReference>
<sequence>MSPQPPPSRRVMGPSLNDTSDIMSPQPPPKKVMGPSLTDTNDTEIMSPQPPPKRVMGPSLTEINENKDTMSPQPPPSRRVMGPSLSDTNDTEIMSPQPPPSRRVMGPSLTDNSDTMSPQPLPPKRVMGPSLNDSNEDNSNNRYKAPSIGPSRPMIDSNNDDDSSDDDQDEQESRKREWERVRNGGDKNATTSNAPLQREEWMTMLPTSRTYGGNLQNRQFSQNSNVNINGSDTSGWTDTPQQIEEKKRQRENNPAANSQDMFRELKQRETEQQMQKYQQQSSHRSESLLDQHLKKTKTNDGQSKGASRFEFDKDKDMEVGKIDREHLRNIVSTSKLLDTKFSKSSWQ</sequence>
<dbReference type="OrthoDB" id="73491at2759"/>
<dbReference type="AlphaFoldDB" id="A0A8J4PYR3"/>
<gene>
    <name evidence="3" type="ORF">CYY_002249</name>
</gene>
<organism evidence="3 4">
    <name type="scientific">Polysphondylium violaceum</name>
    <dbReference type="NCBI Taxonomy" id="133409"/>
    <lineage>
        <taxon>Eukaryota</taxon>
        <taxon>Amoebozoa</taxon>
        <taxon>Evosea</taxon>
        <taxon>Eumycetozoa</taxon>
        <taxon>Dictyostelia</taxon>
        <taxon>Dictyosteliales</taxon>
        <taxon>Dictyosteliaceae</taxon>
        <taxon>Polysphondylium</taxon>
    </lineage>
</organism>
<proteinExistence type="predicted"/>
<dbReference type="PANTHER" id="PTHR46370:SF1">
    <property type="entry name" value="GPALPP MOTIFS-CONTAINING PROTEIN 1"/>
    <property type="match status" value="1"/>
</dbReference>
<feature type="compositionally biased region" description="Basic and acidic residues" evidence="1">
    <location>
        <begin position="283"/>
        <end position="293"/>
    </location>
</feature>
<evidence type="ECO:0000313" key="4">
    <source>
        <dbReference type="Proteomes" id="UP000695562"/>
    </source>
</evidence>
<feature type="compositionally biased region" description="Polar residues" evidence="1">
    <location>
        <begin position="37"/>
        <end position="46"/>
    </location>
</feature>
<feature type="compositionally biased region" description="Acidic residues" evidence="1">
    <location>
        <begin position="158"/>
        <end position="170"/>
    </location>
</feature>
<dbReference type="Pfam" id="PF12572">
    <property type="entry name" value="DUF3752"/>
    <property type="match status" value="1"/>
</dbReference>